<feature type="transmembrane region" description="Helical" evidence="2">
    <location>
        <begin position="435"/>
        <end position="461"/>
    </location>
</feature>
<dbReference type="GO" id="GO:0055074">
    <property type="term" value="P:calcium ion homeostasis"/>
    <property type="evidence" value="ECO:0007669"/>
    <property type="project" value="TreeGrafter"/>
</dbReference>
<dbReference type="InterPro" id="IPR045400">
    <property type="entry name" value="Wolframin_Cys-rich"/>
</dbReference>
<evidence type="ECO:0000256" key="2">
    <source>
        <dbReference type="SAM" id="Phobius"/>
    </source>
</evidence>
<dbReference type="InterPro" id="IPR045461">
    <property type="entry name" value="Wolframin_OB_fold"/>
</dbReference>
<dbReference type="EMBL" id="CATQJA010002707">
    <property type="protein sequence ID" value="CAJ0586180.1"/>
    <property type="molecule type" value="Genomic_DNA"/>
</dbReference>
<feature type="transmembrane region" description="Helical" evidence="2">
    <location>
        <begin position="256"/>
        <end position="289"/>
    </location>
</feature>
<gene>
    <name evidence="5" type="ORF">MSPICULIGERA_LOCUS24187</name>
</gene>
<feature type="transmembrane region" description="Helical" evidence="2">
    <location>
        <begin position="691"/>
        <end position="711"/>
    </location>
</feature>
<keyword evidence="2" id="KW-1133">Transmembrane helix</keyword>
<feature type="non-terminal residue" evidence="5">
    <location>
        <position position="714"/>
    </location>
</feature>
<sequence>MSRFLSARRGSNSSNEGDGGGPWLKGGDAAARKMYRSFVAKNPRMGGESGLRAAARLVEDDENITKDQLLEQVMQMTEREQEMAETAALLDDDEEGERLFVDALMEEESTEEGDREDGNEEDKKKKKKKLPKRLRKAAKQKIDSFIEFVLAKINQQWVHIAYAVFPFQQVQTLILVCLVQFISLQAILHVLPMLIAYGAFIAMAYMTLKMFHNKNAKKEKEIKRRLLHLFGEENTDRQPYESLFLTENWDPYLNFVLALFVFVLAIGAAGNLLCAVSAGFSLITFFALADRLDHFAIYAVVANFISCLPTIFSRMRLPIGYWKVWKPVMEFRFAYFTLSLSLCSIAWLSIPVAYAMMAYRQSTWTERAQLIVPHLICIVWADIAMTMWMIGWQSFTYIDGLLTASAAILFFLPSSYSMTIGIVFAGALLAQIRPFVQWLSVAKALVTLCVLASPFIFAKLYGYVAKLYKVQVFPEDSRKRRWVLAMAYLLALLMAVSFLYQGQFQFDPCVDVSNMTWMQFEKHCAPRSANQIASQIDCSQLKGTAVQWKGSVQSIRITGIENAFESLLGYVPESLGQTIRCFYDNNSTLISHPSGMRPNQCSPHRPQRLQVVSSSKGVLHVSATHAFTEMLKLLDEGDIVQFVALFDNYPIFRYPPRLKLVQLECIHCNKFQKNRHSHLRVTSSKMDRTGVWSRIFNAFKFFFHFVFAPFIRIR</sequence>
<feature type="transmembrane region" description="Helical" evidence="2">
    <location>
        <begin position="295"/>
        <end position="312"/>
    </location>
</feature>
<accession>A0AA36DGZ8</accession>
<dbReference type="InterPro" id="IPR026209">
    <property type="entry name" value="Wolframin_fam"/>
</dbReference>
<keyword evidence="2" id="KW-0812">Transmembrane</keyword>
<dbReference type="Pfam" id="PF19913">
    <property type="entry name" value="WCOB"/>
    <property type="match status" value="1"/>
</dbReference>
<feature type="compositionally biased region" description="Acidic residues" evidence="1">
    <location>
        <begin position="105"/>
        <end position="120"/>
    </location>
</feature>
<organism evidence="5 6">
    <name type="scientific">Mesorhabditis spiculigera</name>
    <dbReference type="NCBI Taxonomy" id="96644"/>
    <lineage>
        <taxon>Eukaryota</taxon>
        <taxon>Metazoa</taxon>
        <taxon>Ecdysozoa</taxon>
        <taxon>Nematoda</taxon>
        <taxon>Chromadorea</taxon>
        <taxon>Rhabditida</taxon>
        <taxon>Rhabditina</taxon>
        <taxon>Rhabditomorpha</taxon>
        <taxon>Rhabditoidea</taxon>
        <taxon>Rhabditidae</taxon>
        <taxon>Mesorhabditinae</taxon>
        <taxon>Mesorhabditis</taxon>
    </lineage>
</organism>
<evidence type="ECO:0000256" key="1">
    <source>
        <dbReference type="SAM" id="MobiDB-lite"/>
    </source>
</evidence>
<feature type="region of interest" description="Disordered" evidence="1">
    <location>
        <begin position="105"/>
        <end position="132"/>
    </location>
</feature>
<feature type="transmembrane region" description="Helical" evidence="2">
    <location>
        <begin position="160"/>
        <end position="181"/>
    </location>
</feature>
<evidence type="ECO:0000313" key="6">
    <source>
        <dbReference type="Proteomes" id="UP001177023"/>
    </source>
</evidence>
<feature type="transmembrane region" description="Helical" evidence="2">
    <location>
        <begin position="187"/>
        <end position="208"/>
    </location>
</feature>
<keyword evidence="6" id="KW-1185">Reference proteome</keyword>
<dbReference type="PRINTS" id="PR02060">
    <property type="entry name" value="WOLFFAMILY"/>
</dbReference>
<feature type="region of interest" description="Disordered" evidence="1">
    <location>
        <begin position="1"/>
        <end position="27"/>
    </location>
</feature>
<dbReference type="GO" id="GO:0030968">
    <property type="term" value="P:endoplasmic reticulum unfolded protein response"/>
    <property type="evidence" value="ECO:0007669"/>
    <property type="project" value="TreeGrafter"/>
</dbReference>
<name>A0AA36DGZ8_9BILA</name>
<dbReference type="Pfam" id="PF20053">
    <property type="entry name" value="WC-rich"/>
    <property type="match status" value="1"/>
</dbReference>
<evidence type="ECO:0000259" key="4">
    <source>
        <dbReference type="Pfam" id="PF20053"/>
    </source>
</evidence>
<feature type="transmembrane region" description="Helical" evidence="2">
    <location>
        <begin position="402"/>
        <end position="429"/>
    </location>
</feature>
<feature type="domain" description="Wolframin OB-fold" evidence="3">
    <location>
        <begin position="613"/>
        <end position="713"/>
    </location>
</feature>
<dbReference type="PANTHER" id="PTHR13098">
    <property type="entry name" value="WOLFRAMIN"/>
    <property type="match status" value="1"/>
</dbReference>
<proteinExistence type="predicted"/>
<protein>
    <recommendedName>
        <fullName evidence="7">Wolframin</fullName>
    </recommendedName>
</protein>
<evidence type="ECO:0008006" key="7">
    <source>
        <dbReference type="Google" id="ProtNLM"/>
    </source>
</evidence>
<reference evidence="5" key="1">
    <citation type="submission" date="2023-06" db="EMBL/GenBank/DDBJ databases">
        <authorList>
            <person name="Delattre M."/>
        </authorList>
    </citation>
    <scope>NUCLEOTIDE SEQUENCE</scope>
    <source>
        <strain evidence="5">AF72</strain>
    </source>
</reference>
<evidence type="ECO:0000313" key="5">
    <source>
        <dbReference type="EMBL" id="CAJ0586180.1"/>
    </source>
</evidence>
<dbReference type="PANTHER" id="PTHR13098:SF3">
    <property type="entry name" value="WOLFRAMIN"/>
    <property type="match status" value="1"/>
</dbReference>
<feature type="transmembrane region" description="Helical" evidence="2">
    <location>
        <begin position="333"/>
        <end position="359"/>
    </location>
</feature>
<feature type="transmembrane region" description="Helical" evidence="2">
    <location>
        <begin position="371"/>
        <end position="390"/>
    </location>
</feature>
<dbReference type="AlphaFoldDB" id="A0AA36DGZ8"/>
<feature type="domain" description="Wolframin cysteine-rich" evidence="4">
    <location>
        <begin position="517"/>
        <end position="588"/>
    </location>
</feature>
<feature type="transmembrane region" description="Helical" evidence="2">
    <location>
        <begin position="482"/>
        <end position="500"/>
    </location>
</feature>
<dbReference type="Proteomes" id="UP001177023">
    <property type="component" value="Unassembled WGS sequence"/>
</dbReference>
<keyword evidence="2" id="KW-0472">Membrane</keyword>
<dbReference type="GO" id="GO:0005789">
    <property type="term" value="C:endoplasmic reticulum membrane"/>
    <property type="evidence" value="ECO:0007669"/>
    <property type="project" value="TreeGrafter"/>
</dbReference>
<evidence type="ECO:0000259" key="3">
    <source>
        <dbReference type="Pfam" id="PF19913"/>
    </source>
</evidence>
<comment type="caution">
    <text evidence="5">The sequence shown here is derived from an EMBL/GenBank/DDBJ whole genome shotgun (WGS) entry which is preliminary data.</text>
</comment>